<proteinExistence type="inferred from homology"/>
<feature type="binding site" evidence="1">
    <location>
        <position position="31"/>
    </location>
    <ligand>
        <name>Zn(2+)</name>
        <dbReference type="ChEBI" id="CHEBI:29105"/>
    </ligand>
</feature>
<dbReference type="InterPro" id="IPR010603">
    <property type="entry name" value="Znf_CppX_C4"/>
</dbReference>
<protein>
    <submittedName>
        <fullName evidence="3">ClpX C4-type zinc finger protein</fullName>
    </submittedName>
</protein>
<comment type="similarity">
    <text evidence="1">Belongs to the ClpX chaperone family.</text>
</comment>
<dbReference type="Pfam" id="PF06689">
    <property type="entry name" value="zf-C4_ClpX"/>
    <property type="match status" value="1"/>
</dbReference>
<dbReference type="PROSITE" id="PS51902">
    <property type="entry name" value="CLPX_ZB"/>
    <property type="match status" value="1"/>
</dbReference>
<feature type="binding site" evidence="1">
    <location>
        <position position="9"/>
    </location>
    <ligand>
        <name>Zn(2+)</name>
        <dbReference type="ChEBI" id="CHEBI:29105"/>
    </ligand>
</feature>
<keyword evidence="1" id="KW-0862">Zinc</keyword>
<dbReference type="SUPFAM" id="SSF57716">
    <property type="entry name" value="Glucocorticoid receptor-like (DNA-binding domain)"/>
    <property type="match status" value="1"/>
</dbReference>
<feature type="domain" description="ClpX-type ZB" evidence="2">
    <location>
        <begin position="1"/>
        <end position="47"/>
    </location>
</feature>
<keyword evidence="4" id="KW-1185">Reference proteome</keyword>
<sequence length="200" mass="21148">MTAPACSFCGAGPAEVAHLVSGPGVWICDGCVRASYEIIESLAHEENPAVPVADPVLATIAQVQQLALSGEREQAKAAYEQLWPRVEHGRPLHRLSVAHYLADLQDDPAAELRWDERALAAAAEVGPHHEDAAAVAPLRASLHVNTAAALAKAGRGDEARHRLAAARLAEADLPDDGYGRLVRGRIDSVAAELDGQQSLL</sequence>
<evidence type="ECO:0000256" key="1">
    <source>
        <dbReference type="PROSITE-ProRule" id="PRU01250"/>
    </source>
</evidence>
<evidence type="ECO:0000313" key="4">
    <source>
        <dbReference type="Proteomes" id="UP001330812"/>
    </source>
</evidence>
<accession>A0ABZ1IDB4</accession>
<keyword evidence="1" id="KW-0143">Chaperone</keyword>
<dbReference type="Gene3D" id="6.20.220.10">
    <property type="entry name" value="ClpX chaperone, C4-type zinc finger domain"/>
    <property type="match status" value="1"/>
</dbReference>
<dbReference type="InterPro" id="IPR038366">
    <property type="entry name" value="Znf_CppX_C4_sf"/>
</dbReference>
<feature type="binding site" evidence="1">
    <location>
        <position position="6"/>
    </location>
    <ligand>
        <name>Zn(2+)</name>
        <dbReference type="ChEBI" id="CHEBI:29105"/>
    </ligand>
</feature>
<gene>
    <name evidence="3" type="ORF">VSH64_07265</name>
</gene>
<dbReference type="Proteomes" id="UP001330812">
    <property type="component" value="Chromosome"/>
</dbReference>
<name>A0ABZ1IDB4_9PSEU</name>
<reference evidence="3 4" key="1">
    <citation type="journal article" date="2015" name="Int. J. Syst. Evol. Microbiol.">
        <title>Amycolatopsis rhabdoformis sp. nov., an actinomycete isolated from a tropical forest soil.</title>
        <authorList>
            <person name="Souza W.R."/>
            <person name="Silva R.E."/>
            <person name="Goodfellow M."/>
            <person name="Busarakam K."/>
            <person name="Figueiro F.S."/>
            <person name="Ferreira D."/>
            <person name="Rodrigues-Filho E."/>
            <person name="Moraes L.A.B."/>
            <person name="Zucchi T.D."/>
        </authorList>
    </citation>
    <scope>NUCLEOTIDE SEQUENCE [LARGE SCALE GENOMIC DNA]</scope>
    <source>
        <strain evidence="3 4">NCIMB 14900</strain>
    </source>
</reference>
<dbReference type="EMBL" id="CP142149">
    <property type="protein sequence ID" value="WSE31907.1"/>
    <property type="molecule type" value="Genomic_DNA"/>
</dbReference>
<organism evidence="3 4">
    <name type="scientific">Amycolatopsis rhabdoformis</name>
    <dbReference type="NCBI Taxonomy" id="1448059"/>
    <lineage>
        <taxon>Bacteria</taxon>
        <taxon>Bacillati</taxon>
        <taxon>Actinomycetota</taxon>
        <taxon>Actinomycetes</taxon>
        <taxon>Pseudonocardiales</taxon>
        <taxon>Pseudonocardiaceae</taxon>
        <taxon>Amycolatopsis</taxon>
    </lineage>
</organism>
<evidence type="ECO:0000259" key="2">
    <source>
        <dbReference type="PROSITE" id="PS51902"/>
    </source>
</evidence>
<dbReference type="RefSeq" id="WP_326834715.1">
    <property type="nucleotide sequence ID" value="NZ_CP142149.1"/>
</dbReference>
<feature type="binding site" evidence="1">
    <location>
        <position position="28"/>
    </location>
    <ligand>
        <name>Zn(2+)</name>
        <dbReference type="ChEBI" id="CHEBI:29105"/>
    </ligand>
</feature>
<keyword evidence="1" id="KW-0479">Metal-binding</keyword>
<evidence type="ECO:0000313" key="3">
    <source>
        <dbReference type="EMBL" id="WSE31907.1"/>
    </source>
</evidence>
<dbReference type="SMART" id="SM00994">
    <property type="entry name" value="zf-C4_ClpX"/>
    <property type="match status" value="1"/>
</dbReference>
<dbReference type="InterPro" id="IPR059188">
    <property type="entry name" value="Znf_CLPX-like"/>
</dbReference>